<evidence type="ECO:0000313" key="2">
    <source>
        <dbReference type="Proteomes" id="UP000217265"/>
    </source>
</evidence>
<protein>
    <submittedName>
        <fullName evidence="1">Uncharacterized protein</fullName>
    </submittedName>
</protein>
<accession>A0A290Q9A4</accession>
<evidence type="ECO:0000313" key="1">
    <source>
        <dbReference type="EMBL" id="ATC65023.1"/>
    </source>
</evidence>
<dbReference type="EMBL" id="CP023344">
    <property type="protein sequence ID" value="ATC65023.1"/>
    <property type="molecule type" value="Genomic_DNA"/>
</dbReference>
<dbReference type="AlphaFoldDB" id="A0A290Q9A4"/>
<dbReference type="OrthoDB" id="200267at2"/>
<name>A0A290Q9A4_9BACT</name>
<keyword evidence="2" id="KW-1185">Reference proteome</keyword>
<proteinExistence type="predicted"/>
<dbReference type="RefSeq" id="WP_096056654.1">
    <property type="nucleotide sequence ID" value="NZ_CP023344.1"/>
</dbReference>
<organism evidence="1 2">
    <name type="scientific">Nibricoccus aquaticus</name>
    <dbReference type="NCBI Taxonomy" id="2576891"/>
    <lineage>
        <taxon>Bacteria</taxon>
        <taxon>Pseudomonadati</taxon>
        <taxon>Verrucomicrobiota</taxon>
        <taxon>Opitutia</taxon>
        <taxon>Opitutales</taxon>
        <taxon>Opitutaceae</taxon>
        <taxon>Nibricoccus</taxon>
    </lineage>
</organism>
<sequence>MSTNPAEWSRLVAAARRAPKDERDEAAPYGFAKRVAARALDAKAPWMEASLLSRYGLRALGLSCLLAVAGIAATLKPVISAIESEAALLNETPTEIVDTTELT</sequence>
<dbReference type="Proteomes" id="UP000217265">
    <property type="component" value="Chromosome"/>
</dbReference>
<gene>
    <name evidence="1" type="ORF">CMV30_14210</name>
</gene>
<reference evidence="1 2" key="1">
    <citation type="submission" date="2017-09" db="EMBL/GenBank/DDBJ databases">
        <title>Complete genome sequence of Verrucomicrobial strain HZ-65, isolated from freshwater.</title>
        <authorList>
            <person name="Choi A."/>
        </authorList>
    </citation>
    <scope>NUCLEOTIDE SEQUENCE [LARGE SCALE GENOMIC DNA]</scope>
    <source>
        <strain evidence="1 2">HZ-65</strain>
    </source>
</reference>
<dbReference type="KEGG" id="vbh:CMV30_14210"/>